<dbReference type="InterPro" id="IPR036501">
    <property type="entry name" value="Inhibitor_vert_lysozyme_sf"/>
</dbReference>
<dbReference type="RefSeq" id="WP_151050194.1">
    <property type="nucleotide sequence ID" value="NZ_CP031700.1"/>
</dbReference>
<dbReference type="EMBL" id="CP031700">
    <property type="protein sequence ID" value="QEY25663.1"/>
    <property type="molecule type" value="Genomic_DNA"/>
</dbReference>
<dbReference type="Gene3D" id="3.40.1420.10">
    <property type="entry name" value="Inhibitor of vertebrate lysozyme"/>
    <property type="match status" value="1"/>
</dbReference>
<dbReference type="Proteomes" id="UP000325713">
    <property type="component" value="Chromosome"/>
</dbReference>
<evidence type="ECO:0000313" key="3">
    <source>
        <dbReference type="Proteomes" id="UP000325713"/>
    </source>
</evidence>
<sequence length="160" mass="18277">MKKEWIAVSLLLALPGLLYAAPHQASAPKQQETAEKPVYLFDLLKKQPYANLWKKTVWDKVPNKKDPNFSWLKSGGTTSPAIIAKVGNETYYKMEACKPHFCGGDYDILVLMNKKKVMALQLYALPKGNVANGRKMEKMYGHPTTLERRYFDAWKKNFGH</sequence>
<name>A0A5J6PX28_9NEIS</name>
<evidence type="ECO:0000313" key="2">
    <source>
        <dbReference type="EMBL" id="QEY25663.1"/>
    </source>
</evidence>
<feature type="chain" id="PRO_5023808111" description="Lysozyme inhibitor" evidence="1">
    <location>
        <begin position="21"/>
        <end position="160"/>
    </location>
</feature>
<protein>
    <recommendedName>
        <fullName evidence="4">Lysozyme inhibitor</fullName>
    </recommendedName>
</protein>
<evidence type="ECO:0008006" key="4">
    <source>
        <dbReference type="Google" id="ProtNLM"/>
    </source>
</evidence>
<dbReference type="AlphaFoldDB" id="A0A5J6PX28"/>
<dbReference type="Pfam" id="PF08816">
    <property type="entry name" value="Ivy"/>
    <property type="match status" value="1"/>
</dbReference>
<gene>
    <name evidence="2" type="ORF">D0T92_03305</name>
</gene>
<keyword evidence="3" id="KW-1185">Reference proteome</keyword>
<evidence type="ECO:0000256" key="1">
    <source>
        <dbReference type="SAM" id="SignalP"/>
    </source>
</evidence>
<organism evidence="2 3">
    <name type="scientific">Neisseria zalophi</name>
    <dbReference type="NCBI Taxonomy" id="640030"/>
    <lineage>
        <taxon>Bacteria</taxon>
        <taxon>Pseudomonadati</taxon>
        <taxon>Pseudomonadota</taxon>
        <taxon>Betaproteobacteria</taxon>
        <taxon>Neisseriales</taxon>
        <taxon>Neisseriaceae</taxon>
        <taxon>Neisseria</taxon>
    </lineage>
</organism>
<dbReference type="SUPFAM" id="SSF89872">
    <property type="entry name" value="Inhibitor of vertebrate lysozyme, Ivy"/>
    <property type="match status" value="1"/>
</dbReference>
<feature type="signal peptide" evidence="1">
    <location>
        <begin position="1"/>
        <end position="20"/>
    </location>
</feature>
<keyword evidence="1" id="KW-0732">Signal</keyword>
<accession>A0A5J6PX28</accession>
<dbReference type="OrthoDB" id="8858386at2"/>
<proteinExistence type="predicted"/>
<dbReference type="KEGG" id="nzl:D0T92_03305"/>
<reference evidence="2 3" key="1">
    <citation type="submission" date="2018-08" db="EMBL/GenBank/DDBJ databases">
        <title>Neisseria zalophi ATCC BAA-2455 complete genome.</title>
        <authorList>
            <person name="Veseli I.A."/>
            <person name="Buttler R."/>
            <person name="Mascarenhas dos Santos A.C."/>
            <person name="Pombert J.-F."/>
        </authorList>
    </citation>
    <scope>NUCLEOTIDE SEQUENCE [LARGE SCALE GENOMIC DNA]</scope>
    <source>
        <strain evidence="2 3">ATCC BAA-2455</strain>
    </source>
</reference>